<evidence type="ECO:0000256" key="6">
    <source>
        <dbReference type="SAM" id="MobiDB-lite"/>
    </source>
</evidence>
<name>A0AAD9I9D9_9PEZI</name>
<dbReference type="PANTHER" id="PTHR18359">
    <property type="entry name" value="WD-REPEAT PROTEIN-RELATED"/>
    <property type="match status" value="1"/>
</dbReference>
<dbReference type="GO" id="GO:0006364">
    <property type="term" value="P:rRNA processing"/>
    <property type="evidence" value="ECO:0007669"/>
    <property type="project" value="UniProtKB-KW"/>
</dbReference>
<dbReference type="GO" id="GO:0032040">
    <property type="term" value="C:small-subunit processome"/>
    <property type="evidence" value="ECO:0007669"/>
    <property type="project" value="TreeGrafter"/>
</dbReference>
<dbReference type="InterPro" id="IPR045161">
    <property type="entry name" value="Utp18"/>
</dbReference>
<dbReference type="GO" id="GO:0034388">
    <property type="term" value="C:Pwp2p-containing subcomplex of 90S preribosome"/>
    <property type="evidence" value="ECO:0007669"/>
    <property type="project" value="TreeGrafter"/>
</dbReference>
<evidence type="ECO:0000256" key="5">
    <source>
        <dbReference type="ARBA" id="ARBA00023242"/>
    </source>
</evidence>
<evidence type="ECO:0000256" key="3">
    <source>
        <dbReference type="ARBA" id="ARBA00022574"/>
    </source>
</evidence>
<organism evidence="7 8">
    <name type="scientific">Phyllachora maydis</name>
    <dbReference type="NCBI Taxonomy" id="1825666"/>
    <lineage>
        <taxon>Eukaryota</taxon>
        <taxon>Fungi</taxon>
        <taxon>Dikarya</taxon>
        <taxon>Ascomycota</taxon>
        <taxon>Pezizomycotina</taxon>
        <taxon>Sordariomycetes</taxon>
        <taxon>Sordariomycetidae</taxon>
        <taxon>Phyllachorales</taxon>
        <taxon>Phyllachoraceae</taxon>
        <taxon>Phyllachora</taxon>
    </lineage>
</organism>
<comment type="caution">
    <text evidence="7">The sequence shown here is derived from an EMBL/GenBank/DDBJ whole genome shotgun (WGS) entry which is preliminary data.</text>
</comment>
<keyword evidence="8" id="KW-1185">Reference proteome</keyword>
<dbReference type="AlphaFoldDB" id="A0AAD9I9D9"/>
<protein>
    <submittedName>
        <fullName evidence="7">Uncharacterized protein</fullName>
    </submittedName>
</protein>
<feature type="compositionally biased region" description="Acidic residues" evidence="6">
    <location>
        <begin position="8"/>
        <end position="18"/>
    </location>
</feature>
<gene>
    <name evidence="7" type="ORF">P8C59_007079</name>
</gene>
<evidence type="ECO:0000256" key="4">
    <source>
        <dbReference type="ARBA" id="ARBA00022737"/>
    </source>
</evidence>
<dbReference type="SUPFAM" id="SSF50969">
    <property type="entry name" value="YVTN repeat-like/Quinoprotein amine dehydrogenase"/>
    <property type="match status" value="1"/>
</dbReference>
<reference evidence="7" key="1">
    <citation type="journal article" date="2023" name="Mol. Plant Microbe Interact.">
        <title>Elucidating the Obligate Nature and Biological Capacity of an Invasive Fungal Corn Pathogen.</title>
        <authorList>
            <person name="MacCready J.S."/>
            <person name="Roggenkamp E.M."/>
            <person name="Gdanetz K."/>
            <person name="Chilvers M.I."/>
        </authorList>
    </citation>
    <scope>NUCLEOTIDE SEQUENCE</scope>
    <source>
        <strain evidence="7">PM02</strain>
    </source>
</reference>
<dbReference type="Gene3D" id="2.130.10.10">
    <property type="entry name" value="YVTN repeat-like/Quinoprotein amine dehydrogenase"/>
    <property type="match status" value="1"/>
</dbReference>
<keyword evidence="3" id="KW-0853">WD repeat</keyword>
<keyword evidence="5" id="KW-0539">Nucleus</keyword>
<feature type="region of interest" description="Disordered" evidence="6">
    <location>
        <begin position="1"/>
        <end position="33"/>
    </location>
</feature>
<dbReference type="EMBL" id="JAQQPM010000006">
    <property type="protein sequence ID" value="KAK2072742.1"/>
    <property type="molecule type" value="Genomic_DNA"/>
</dbReference>
<dbReference type="InterPro" id="IPR015943">
    <property type="entry name" value="WD40/YVTN_repeat-like_dom_sf"/>
</dbReference>
<evidence type="ECO:0000313" key="7">
    <source>
        <dbReference type="EMBL" id="KAK2072742.1"/>
    </source>
</evidence>
<keyword evidence="2" id="KW-0698">rRNA processing</keyword>
<dbReference type="PANTHER" id="PTHR18359:SF0">
    <property type="entry name" value="U3 SMALL NUCLEOLAR RNA-ASSOCIATED PROTEIN 18 HOMOLOG"/>
    <property type="match status" value="1"/>
</dbReference>
<comment type="subcellular location">
    <subcellularLocation>
        <location evidence="1">Nucleus</location>
        <location evidence="1">Nucleolus</location>
    </subcellularLocation>
</comment>
<evidence type="ECO:0000256" key="2">
    <source>
        <dbReference type="ARBA" id="ARBA00022552"/>
    </source>
</evidence>
<accession>A0AAD9I9D9</accession>
<evidence type="ECO:0000256" key="1">
    <source>
        <dbReference type="ARBA" id="ARBA00004604"/>
    </source>
</evidence>
<dbReference type="InterPro" id="IPR011044">
    <property type="entry name" value="Quino_amine_DH_bsu"/>
</dbReference>
<dbReference type="Proteomes" id="UP001217918">
    <property type="component" value="Unassembled WGS sequence"/>
</dbReference>
<evidence type="ECO:0000313" key="8">
    <source>
        <dbReference type="Proteomes" id="UP001217918"/>
    </source>
</evidence>
<sequence length="313" mass="34477">MADKSSEDDALFSEEDAAEPTAAAALTDRDSDEDELERLVLGGKASFREALFRDEFTADSLALVAAKAEDAKEAGGPEDLDDAALFIVDTAGVAEQAVTPTKNEKDSAAAAQDTPAWVDSDDERLTISLASVAQRRKLRVAEGEDLISGTEYVERLRKQYVQLYPVPGRRYLHIWNLSSGIVKKVTSIQGHRKEQKTMERFRLSPCGRYMALIATDRKGGGMLNILSVSSMQWIAQARVNGRGGIADFAWWSNGDGLTILGRDGHVAEWTFSTQSDVLAVGNDVGKIRINLFMPSDHKILETDRIFKGEFYQR</sequence>
<keyword evidence="4" id="KW-0677">Repeat</keyword>
<proteinExistence type="predicted"/>